<keyword evidence="3" id="KW-0489">Methyltransferase</keyword>
<sequence>MTDVASDIGQRGVQALRCPVCSAALDIVEQGLRCAHAHRFDRARQGYVALLSGRGNRHRSDTATMVAARRRLLGAGLFDPMARALARRIPPEAAVIVDAGAGTGHYLAAALDAAPAAVGIGLDLSKYCARAVARAHPRAIAVVADLWEPVPVADAVADAVLSVFAPRNVPETARMLAPGGSWLLVTPNPGHLHRVRADLGMLEIGADKLERLHEELTAGGLHVRHTESVTAQAPLDAGLLADLAGMGPAGFHRTDDELRHAARVLTADRATIDVGIDVTVTVAAATPA</sequence>
<feature type="domain" description="Methyltransferase" evidence="1">
    <location>
        <begin position="96"/>
        <end position="180"/>
    </location>
</feature>
<gene>
    <name evidence="3" type="ORF">ACFFJD_05245</name>
</gene>
<organism evidence="3 4">
    <name type="scientific">Gordonia phosphorivorans</name>
    <dbReference type="NCBI Taxonomy" id="1056982"/>
    <lineage>
        <taxon>Bacteria</taxon>
        <taxon>Bacillati</taxon>
        <taxon>Actinomycetota</taxon>
        <taxon>Actinomycetes</taxon>
        <taxon>Mycobacteriales</taxon>
        <taxon>Gordoniaceae</taxon>
        <taxon>Gordonia</taxon>
    </lineage>
</organism>
<reference evidence="3 4" key="1">
    <citation type="submission" date="2024-09" db="EMBL/GenBank/DDBJ databases">
        <authorList>
            <person name="Sun Q."/>
            <person name="Mori K."/>
        </authorList>
    </citation>
    <scope>NUCLEOTIDE SEQUENCE [LARGE SCALE GENOMIC DNA]</scope>
    <source>
        <strain evidence="3 4">CCM 7957</strain>
    </source>
</reference>
<dbReference type="PIRSF" id="PIRSF018249">
    <property type="entry name" value="MyrA_prd"/>
    <property type="match status" value="1"/>
</dbReference>
<dbReference type="GO" id="GO:0032259">
    <property type="term" value="P:methylation"/>
    <property type="evidence" value="ECO:0007669"/>
    <property type="project" value="UniProtKB-KW"/>
</dbReference>
<evidence type="ECO:0000313" key="4">
    <source>
        <dbReference type="Proteomes" id="UP001589783"/>
    </source>
</evidence>
<dbReference type="Pfam" id="PF13649">
    <property type="entry name" value="Methyltransf_25"/>
    <property type="match status" value="1"/>
</dbReference>
<name>A0ABV6H5V9_9ACTN</name>
<dbReference type="InterPro" id="IPR029063">
    <property type="entry name" value="SAM-dependent_MTases_sf"/>
</dbReference>
<dbReference type="RefSeq" id="WP_382361981.1">
    <property type="nucleotide sequence ID" value="NZ_JBHLWV010000013.1"/>
</dbReference>
<evidence type="ECO:0000259" key="2">
    <source>
        <dbReference type="Pfam" id="PF21302"/>
    </source>
</evidence>
<protein>
    <submittedName>
        <fullName evidence="3">RNA methyltransferase</fullName>
    </submittedName>
</protein>
<evidence type="ECO:0000259" key="1">
    <source>
        <dbReference type="Pfam" id="PF13649"/>
    </source>
</evidence>
<keyword evidence="3" id="KW-0808">Transferase</keyword>
<dbReference type="InterPro" id="IPR016718">
    <property type="entry name" value="rRNA_m1G-MeTrfase_A_prd"/>
</dbReference>
<comment type="caution">
    <text evidence="3">The sequence shown here is derived from an EMBL/GenBank/DDBJ whole genome shotgun (WGS) entry which is preliminary data.</text>
</comment>
<dbReference type="SUPFAM" id="SSF53335">
    <property type="entry name" value="S-adenosyl-L-methionine-dependent methyltransferases"/>
    <property type="match status" value="1"/>
</dbReference>
<evidence type="ECO:0000313" key="3">
    <source>
        <dbReference type="EMBL" id="MFC0314259.1"/>
    </source>
</evidence>
<proteinExistence type="predicted"/>
<accession>A0ABV6H5V9</accession>
<dbReference type="Gene3D" id="3.40.50.150">
    <property type="entry name" value="Vaccinia Virus protein VP39"/>
    <property type="match status" value="1"/>
</dbReference>
<feature type="domain" description="23S rRNA (guanine(745)-N(1))-methyltransferase N-terminal" evidence="2">
    <location>
        <begin position="17"/>
        <end position="51"/>
    </location>
</feature>
<dbReference type="GO" id="GO:0008168">
    <property type="term" value="F:methyltransferase activity"/>
    <property type="evidence" value="ECO:0007669"/>
    <property type="project" value="UniProtKB-KW"/>
</dbReference>
<dbReference type="InterPro" id="IPR048647">
    <property type="entry name" value="RlmA_N"/>
</dbReference>
<dbReference type="InterPro" id="IPR041698">
    <property type="entry name" value="Methyltransf_25"/>
</dbReference>
<dbReference type="Pfam" id="PF21302">
    <property type="entry name" value="Zn_ribbon_RlmA"/>
    <property type="match status" value="1"/>
</dbReference>
<dbReference type="Proteomes" id="UP001589783">
    <property type="component" value="Unassembled WGS sequence"/>
</dbReference>
<keyword evidence="4" id="KW-1185">Reference proteome</keyword>
<dbReference type="EMBL" id="JBHLWV010000013">
    <property type="protein sequence ID" value="MFC0314259.1"/>
    <property type="molecule type" value="Genomic_DNA"/>
</dbReference>